<dbReference type="PANTHER" id="PTHR13633">
    <property type="entry name" value="MITOCHONDRIAL TRANSCRIPTION RESCUE FACTOR 1"/>
    <property type="match status" value="1"/>
</dbReference>
<dbReference type="InterPro" id="IPR040591">
    <property type="entry name" value="RqcP2_RBD"/>
</dbReference>
<dbReference type="Proteomes" id="UP000279194">
    <property type="component" value="Unassembled WGS sequence"/>
</dbReference>
<gene>
    <name evidence="4" type="ORF">EAF07_01135</name>
</gene>
<comment type="caution">
    <text evidence="4">The sequence shown here is derived from an EMBL/GenBank/DDBJ whole genome shotgun (WGS) entry which is preliminary data.</text>
</comment>
<evidence type="ECO:0000313" key="5">
    <source>
        <dbReference type="Proteomes" id="UP000279194"/>
    </source>
</evidence>
<keyword evidence="5" id="KW-1185">Reference proteome</keyword>
<reference evidence="4 5" key="1">
    <citation type="submission" date="2018-10" db="EMBL/GenBank/DDBJ databases">
        <title>Streptococcus hillyeri sp. nov., isolated from equine tracheal sample.</title>
        <authorList>
            <person name="Macfadyen A.C."/>
            <person name="Waller A."/>
            <person name="Paterson G.K."/>
        </authorList>
    </citation>
    <scope>NUCLEOTIDE SEQUENCE [LARGE SCALE GENOMIC DNA]</scope>
    <source>
        <strain evidence="4 5">28462</strain>
    </source>
</reference>
<dbReference type="GO" id="GO:0003723">
    <property type="term" value="F:RNA binding"/>
    <property type="evidence" value="ECO:0007669"/>
    <property type="project" value="UniProtKB-KW"/>
</dbReference>
<evidence type="ECO:0000256" key="1">
    <source>
        <dbReference type="PROSITE-ProRule" id="PRU00182"/>
    </source>
</evidence>
<dbReference type="AlphaFoldDB" id="A0A3L9DVQ9"/>
<sequence length="264" mass="30168">MVKNSRAVYQHFRPDEQLFIEKCLDLIQQVEATYTFQVTEFLNPRQVTILITLVNQAGLHYYSSSDHYDTEYAKIIIAPEYYVLDVDDFEISLLELTYNSKFNHLTHRQIMGTIINQLGIKRSVFGDILVSDGKVQLLVEQAMASYFIQTIKKIGKVSVGLKEVSLEFLLPRIVNRQSQDVLVASWRADAIISEILRLSRSNAAKLLEKDKVKLNYTSLNKASQELETGDLLSIRGYGRYQIARNNGLSKSGKIKLTIEKITEI</sequence>
<dbReference type="InterPro" id="IPR048443">
    <property type="entry name" value="RqcP2_N"/>
</dbReference>
<evidence type="ECO:0000313" key="4">
    <source>
        <dbReference type="EMBL" id="RLY05331.1"/>
    </source>
</evidence>
<dbReference type="Gene3D" id="3.30.70.330">
    <property type="match status" value="1"/>
</dbReference>
<proteinExistence type="predicted"/>
<dbReference type="SUPFAM" id="SSF55174">
    <property type="entry name" value="Alpha-L RNA-binding motif"/>
    <property type="match status" value="1"/>
</dbReference>
<organism evidence="4 5">
    <name type="scientific">Streptococcus hillyeri</name>
    <dbReference type="NCBI Taxonomy" id="2282420"/>
    <lineage>
        <taxon>Bacteria</taxon>
        <taxon>Bacillati</taxon>
        <taxon>Bacillota</taxon>
        <taxon>Bacilli</taxon>
        <taxon>Lactobacillales</taxon>
        <taxon>Streptococcaceae</taxon>
        <taxon>Streptococcus</taxon>
    </lineage>
</organism>
<dbReference type="RefSeq" id="WP_121834456.1">
    <property type="nucleotide sequence ID" value="NZ_RCVM01000001.1"/>
</dbReference>
<keyword evidence="1" id="KW-0694">RNA-binding</keyword>
<dbReference type="PROSITE" id="PS50889">
    <property type="entry name" value="S4"/>
    <property type="match status" value="1"/>
</dbReference>
<name>A0A3L9DVQ9_9STRE</name>
<feature type="domain" description="Ribosome-associated protein quality control protein P2 RNA-binding" evidence="2">
    <location>
        <begin position="87"/>
        <end position="166"/>
    </location>
</feature>
<dbReference type="Pfam" id="PF21278">
    <property type="entry name" value="YlmH_1st"/>
    <property type="match status" value="1"/>
</dbReference>
<dbReference type="InterPro" id="IPR012677">
    <property type="entry name" value="Nucleotide-bd_a/b_plait_sf"/>
</dbReference>
<dbReference type="OrthoDB" id="9812787at2"/>
<dbReference type="PANTHER" id="PTHR13633:SF3">
    <property type="entry name" value="MITOCHONDRIAL TRANSCRIPTION RESCUE FACTOR 1"/>
    <property type="match status" value="1"/>
</dbReference>
<accession>A0A3L9DVQ9</accession>
<evidence type="ECO:0000259" key="3">
    <source>
        <dbReference type="Pfam" id="PF21278"/>
    </source>
</evidence>
<protein>
    <submittedName>
        <fullName evidence="4">RNA-binding protein</fullName>
    </submittedName>
</protein>
<feature type="domain" description="Ribosome-associated protein quality control protein P2 N-terminal" evidence="3">
    <location>
        <begin position="16"/>
        <end position="79"/>
    </location>
</feature>
<evidence type="ECO:0000259" key="2">
    <source>
        <dbReference type="Pfam" id="PF17774"/>
    </source>
</evidence>
<dbReference type="Gene3D" id="3.30.1370.160">
    <property type="match status" value="1"/>
</dbReference>
<dbReference type="Gene3D" id="3.10.290.10">
    <property type="entry name" value="RNA-binding S4 domain"/>
    <property type="match status" value="1"/>
</dbReference>
<dbReference type="EMBL" id="RCVM01000001">
    <property type="protein sequence ID" value="RLY05331.1"/>
    <property type="molecule type" value="Genomic_DNA"/>
</dbReference>
<dbReference type="Pfam" id="PF17774">
    <property type="entry name" value="YlmH_RBD"/>
    <property type="match status" value="1"/>
</dbReference>
<dbReference type="InterPro" id="IPR036986">
    <property type="entry name" value="S4_RNA-bd_sf"/>
</dbReference>